<geneLocation type="plasmid" evidence="1 2">
    <name>pMP1046B</name>
</geneLocation>
<dbReference type="InterPro" id="IPR007711">
    <property type="entry name" value="HigB-1"/>
</dbReference>
<reference evidence="1 2" key="1">
    <citation type="journal article" date="2014" name="BMC Genomics">
        <title>Unusual genome complexity in Lactobacillus salivarius JCM1046.</title>
        <authorList>
            <person name="Raftis E.J."/>
            <person name="Forde B.M."/>
            <person name="Claesson M.J."/>
            <person name="O'Toole P.W."/>
        </authorList>
    </citation>
    <scope>NUCLEOTIDE SEQUENCE [LARGE SCALE GENOMIC DNA]</scope>
    <source>
        <strain evidence="1 2">JCM1046</strain>
        <plasmid evidence="1 2">pMP1046B</plasmid>
    </source>
</reference>
<organism evidence="1 2">
    <name type="scientific">Ligilactobacillus salivarius</name>
    <dbReference type="NCBI Taxonomy" id="1624"/>
    <lineage>
        <taxon>Bacteria</taxon>
        <taxon>Bacillati</taxon>
        <taxon>Bacillota</taxon>
        <taxon>Bacilli</taxon>
        <taxon>Lactobacillales</taxon>
        <taxon>Lactobacillaceae</taxon>
        <taxon>Ligilactobacillus</taxon>
    </lineage>
</organism>
<accession>A0A089QEZ0</accession>
<proteinExistence type="predicted"/>
<dbReference type="RefSeq" id="WP_044005794.1">
    <property type="nucleotide sequence ID" value="NZ_CP007648.1"/>
</dbReference>
<evidence type="ECO:0000313" key="2">
    <source>
        <dbReference type="Proteomes" id="UP000029488"/>
    </source>
</evidence>
<dbReference type="PANTHER" id="PTHR40266">
    <property type="entry name" value="TOXIN HIGB-1"/>
    <property type="match status" value="1"/>
</dbReference>
<dbReference type="Pfam" id="PF05015">
    <property type="entry name" value="HigB-like_toxin"/>
    <property type="match status" value="1"/>
</dbReference>
<dbReference type="SUPFAM" id="SSF143011">
    <property type="entry name" value="RelE-like"/>
    <property type="match status" value="1"/>
</dbReference>
<protein>
    <submittedName>
        <fullName evidence="1">Plasmid-maintenance system killer protein</fullName>
    </submittedName>
</protein>
<sequence length="98" mass="11482">MELTFADKNTEMIYKKKFSKKIPHQIQKTAYKKLALLDEADSVGDLKAIPSNRLEFLKGSMKGGKKNKYSIRVNKQYRILFEYIADMFCNVELVDYHI</sequence>
<gene>
    <name evidence="1" type="ORF">LSJ_3029</name>
</gene>
<evidence type="ECO:0000313" key="1">
    <source>
        <dbReference type="EMBL" id="AIR11649.1"/>
    </source>
</evidence>
<keyword evidence="1" id="KW-0614">Plasmid</keyword>
<dbReference type="KEGG" id="lsj:LSJ_3029"/>
<dbReference type="AlphaFoldDB" id="A0A089QEZ0"/>
<dbReference type="Gene3D" id="3.30.2310.20">
    <property type="entry name" value="RelE-like"/>
    <property type="match status" value="1"/>
</dbReference>
<name>A0A089QEZ0_9LACO</name>
<dbReference type="PANTHER" id="PTHR40266:SF2">
    <property type="entry name" value="TOXIN HIGB-1"/>
    <property type="match status" value="1"/>
</dbReference>
<dbReference type="InterPro" id="IPR035093">
    <property type="entry name" value="RelE/ParE_toxin_dom_sf"/>
</dbReference>
<dbReference type="Proteomes" id="UP000029488">
    <property type="component" value="Plasmid pMP1046B"/>
</dbReference>
<dbReference type="EMBL" id="CP007648">
    <property type="protein sequence ID" value="AIR11649.1"/>
    <property type="molecule type" value="Genomic_DNA"/>
</dbReference>